<keyword evidence="2" id="KW-1133">Transmembrane helix</keyword>
<dbReference type="Proteomes" id="UP000235589">
    <property type="component" value="Chromosome"/>
</dbReference>
<feature type="region of interest" description="Disordered" evidence="1">
    <location>
        <begin position="99"/>
        <end position="127"/>
    </location>
</feature>
<dbReference type="KEGG" id="mpec:B9O19_00404"/>
<dbReference type="RefSeq" id="WP_102364880.1">
    <property type="nucleotide sequence ID" value="NZ_CP020991.1"/>
</dbReference>
<dbReference type="AlphaFoldDB" id="A0A2K9P1Y1"/>
<proteinExistence type="predicted"/>
<protein>
    <submittedName>
        <fullName evidence="3">Uncharacterized protein</fullName>
    </submittedName>
</protein>
<sequence>MKHFNEYSAVSFAEPYVKKTADFLGDAKERAKFKYCQEKKKIERRRKKAKIKDFIENSIGLILIIAGIIGGITAAIFIAKKCLSGSGCCGKHKIVSCSDNAEQNEEQDVQPEEKKREHKKNSGYITL</sequence>
<feature type="transmembrane region" description="Helical" evidence="2">
    <location>
        <begin position="54"/>
        <end position="79"/>
    </location>
</feature>
<evidence type="ECO:0000256" key="2">
    <source>
        <dbReference type="SAM" id="Phobius"/>
    </source>
</evidence>
<evidence type="ECO:0000256" key="1">
    <source>
        <dbReference type="SAM" id="MobiDB-lite"/>
    </source>
</evidence>
<dbReference type="EMBL" id="CP020991">
    <property type="protein sequence ID" value="AUO18588.1"/>
    <property type="molecule type" value="Genomic_DNA"/>
</dbReference>
<accession>A0A2K9P1Y1</accession>
<reference evidence="3 4" key="1">
    <citation type="submission" date="2017-04" db="EMBL/GenBank/DDBJ databases">
        <title>Monoglobus pectinilyticus 14 draft genome.</title>
        <authorList>
            <person name="Kim C."/>
            <person name="Rosendale D.I."/>
            <person name="Kelly W.J."/>
            <person name="Tannock G.W."/>
            <person name="Patchett M.L."/>
            <person name="Jordens J.Z."/>
        </authorList>
    </citation>
    <scope>NUCLEOTIDE SEQUENCE [LARGE SCALE GENOMIC DNA]</scope>
    <source>
        <strain evidence="3 4">14</strain>
    </source>
</reference>
<gene>
    <name evidence="3" type="ORF">B9O19_00404</name>
</gene>
<dbReference type="GeneID" id="98061832"/>
<evidence type="ECO:0000313" key="4">
    <source>
        <dbReference type="Proteomes" id="UP000235589"/>
    </source>
</evidence>
<keyword evidence="4" id="KW-1185">Reference proteome</keyword>
<evidence type="ECO:0000313" key="3">
    <source>
        <dbReference type="EMBL" id="AUO18588.1"/>
    </source>
</evidence>
<keyword evidence="2" id="KW-0472">Membrane</keyword>
<keyword evidence="2" id="KW-0812">Transmembrane</keyword>
<organism evidence="3 4">
    <name type="scientific">Monoglobus pectinilyticus</name>
    <dbReference type="NCBI Taxonomy" id="1981510"/>
    <lineage>
        <taxon>Bacteria</taxon>
        <taxon>Bacillati</taxon>
        <taxon>Bacillota</taxon>
        <taxon>Clostridia</taxon>
        <taxon>Monoglobales</taxon>
        <taxon>Monoglobaceae</taxon>
        <taxon>Monoglobus</taxon>
    </lineage>
</organism>
<name>A0A2K9P1Y1_9FIRM</name>